<feature type="signal peptide" evidence="1">
    <location>
        <begin position="1"/>
        <end position="21"/>
    </location>
</feature>
<sequence>MWSKRWSPVFCVIFFICSAFCMTEQQLKATSKMVRNVCQPKSKATNEAVDGMHEGIWDIDQNAMCYLHCCINYMKLMNKDNTFNLETAQMQLKTLPEERKAPTAACMEQCKDSIKTFEDKCQAAYELAKCMYDCNPKEYLIP</sequence>
<proteinExistence type="predicted"/>
<dbReference type="PANTHER" id="PTHR21364:SF2">
    <property type="entry name" value="GENERAL ODORANT-BINDING PROTEIN 19A"/>
    <property type="match status" value="1"/>
</dbReference>
<dbReference type="CDD" id="cd23992">
    <property type="entry name" value="PBP_GOBP"/>
    <property type="match status" value="1"/>
</dbReference>
<dbReference type="EMBL" id="OV121136">
    <property type="protein sequence ID" value="CAH0557649.1"/>
    <property type="molecule type" value="Genomic_DNA"/>
</dbReference>
<name>A0A9P0FI14_BRAAE</name>
<dbReference type="InterPro" id="IPR006170">
    <property type="entry name" value="PBP/GOBP"/>
</dbReference>
<protein>
    <submittedName>
        <fullName evidence="2">Uncharacterized protein</fullName>
    </submittedName>
</protein>
<keyword evidence="1" id="KW-0732">Signal</keyword>
<dbReference type="Pfam" id="PF01395">
    <property type="entry name" value="PBP_GOBP"/>
    <property type="match status" value="1"/>
</dbReference>
<dbReference type="InterPro" id="IPR036728">
    <property type="entry name" value="PBP_GOBP_sf"/>
</dbReference>
<accession>A0A9P0FI14</accession>
<organism evidence="2 3">
    <name type="scientific">Brassicogethes aeneus</name>
    <name type="common">Rape pollen beetle</name>
    <name type="synonym">Meligethes aeneus</name>
    <dbReference type="NCBI Taxonomy" id="1431903"/>
    <lineage>
        <taxon>Eukaryota</taxon>
        <taxon>Metazoa</taxon>
        <taxon>Ecdysozoa</taxon>
        <taxon>Arthropoda</taxon>
        <taxon>Hexapoda</taxon>
        <taxon>Insecta</taxon>
        <taxon>Pterygota</taxon>
        <taxon>Neoptera</taxon>
        <taxon>Endopterygota</taxon>
        <taxon>Coleoptera</taxon>
        <taxon>Polyphaga</taxon>
        <taxon>Cucujiformia</taxon>
        <taxon>Nitidulidae</taxon>
        <taxon>Meligethinae</taxon>
        <taxon>Brassicogethes</taxon>
    </lineage>
</organism>
<dbReference type="Proteomes" id="UP001154078">
    <property type="component" value="Chromosome 5"/>
</dbReference>
<dbReference type="SMART" id="SM00708">
    <property type="entry name" value="PhBP"/>
    <property type="match status" value="1"/>
</dbReference>
<evidence type="ECO:0000313" key="3">
    <source>
        <dbReference type="Proteomes" id="UP001154078"/>
    </source>
</evidence>
<dbReference type="Gene3D" id="1.10.238.20">
    <property type="entry name" value="Pheromone/general odorant binding protein domain"/>
    <property type="match status" value="1"/>
</dbReference>
<dbReference type="GO" id="GO:0005549">
    <property type="term" value="F:odorant binding"/>
    <property type="evidence" value="ECO:0007669"/>
    <property type="project" value="InterPro"/>
</dbReference>
<dbReference type="AlphaFoldDB" id="A0A9P0FI14"/>
<evidence type="ECO:0000256" key="1">
    <source>
        <dbReference type="SAM" id="SignalP"/>
    </source>
</evidence>
<feature type="chain" id="PRO_5040303640" evidence="1">
    <location>
        <begin position="22"/>
        <end position="142"/>
    </location>
</feature>
<evidence type="ECO:0000313" key="2">
    <source>
        <dbReference type="EMBL" id="CAH0557649.1"/>
    </source>
</evidence>
<reference evidence="2" key="1">
    <citation type="submission" date="2021-12" db="EMBL/GenBank/DDBJ databases">
        <authorList>
            <person name="King R."/>
        </authorList>
    </citation>
    <scope>NUCLEOTIDE SEQUENCE</scope>
</reference>
<keyword evidence="3" id="KW-1185">Reference proteome</keyword>
<dbReference type="OrthoDB" id="6610259at2759"/>
<dbReference type="SUPFAM" id="SSF47565">
    <property type="entry name" value="Insect pheromone/odorant-binding proteins"/>
    <property type="match status" value="1"/>
</dbReference>
<gene>
    <name evidence="2" type="ORF">MELIAE_LOCUS8319</name>
</gene>
<dbReference type="PANTHER" id="PTHR21364">
    <property type="entry name" value="GENERAL ODORANT-BINDING PROTEIN 19A"/>
    <property type="match status" value="1"/>
</dbReference>